<evidence type="ECO:0008006" key="3">
    <source>
        <dbReference type="Google" id="ProtNLM"/>
    </source>
</evidence>
<dbReference type="InterPro" id="IPR006597">
    <property type="entry name" value="Sel1-like"/>
</dbReference>
<dbReference type="InParanoid" id="A0A1B1YSA3"/>
<organism evidence="1 2">
    <name type="scientific">Immundisolibacter cernigliae</name>
    <dbReference type="NCBI Taxonomy" id="1810504"/>
    <lineage>
        <taxon>Bacteria</taxon>
        <taxon>Pseudomonadati</taxon>
        <taxon>Pseudomonadota</taxon>
        <taxon>Gammaproteobacteria</taxon>
        <taxon>Immundisolibacterales</taxon>
        <taxon>Immundisolibacteraceae</taxon>
        <taxon>Immundisolibacter</taxon>
    </lineage>
</organism>
<dbReference type="AlphaFoldDB" id="A0A1B1YSA3"/>
<dbReference type="InterPro" id="IPR052945">
    <property type="entry name" value="Mitotic_Regulator"/>
</dbReference>
<dbReference type="InterPro" id="IPR011990">
    <property type="entry name" value="TPR-like_helical_dom_sf"/>
</dbReference>
<dbReference type="RefSeq" id="WP_068803199.1">
    <property type="nucleotide sequence ID" value="NZ_CP014671.1"/>
</dbReference>
<dbReference type="SUPFAM" id="SSF81901">
    <property type="entry name" value="HCP-like"/>
    <property type="match status" value="1"/>
</dbReference>
<reference evidence="2" key="1">
    <citation type="submission" date="2016-03" db="EMBL/GenBank/DDBJ databases">
        <title>Complete genome sequence of Solimmundus cernigliae, representing a novel lineage of polycyclic aromatic hydrocarbon degraders within the Gammaproteobacteria.</title>
        <authorList>
            <person name="Singleton D.R."/>
            <person name="Dickey A.N."/>
            <person name="Scholl E.H."/>
            <person name="Wright F.A."/>
            <person name="Aitken M.D."/>
        </authorList>
    </citation>
    <scope>NUCLEOTIDE SEQUENCE [LARGE SCALE GENOMIC DNA]</scope>
    <source>
        <strain evidence="2">TR3.2</strain>
    </source>
</reference>
<dbReference type="STRING" id="1810504.PG2T_05215"/>
<dbReference type="KEGG" id="gbi:PG2T_05215"/>
<name>A0A1B1YSA3_9GAMM</name>
<dbReference type="Gene3D" id="1.25.40.10">
    <property type="entry name" value="Tetratricopeptide repeat domain"/>
    <property type="match status" value="1"/>
</dbReference>
<proteinExistence type="predicted"/>
<dbReference type="OrthoDB" id="9787367at2"/>
<dbReference type="SMART" id="SM00671">
    <property type="entry name" value="SEL1"/>
    <property type="match status" value="3"/>
</dbReference>
<dbReference type="PANTHER" id="PTHR43628:SF1">
    <property type="entry name" value="CHITIN SYNTHASE REGULATORY FACTOR 2-RELATED"/>
    <property type="match status" value="1"/>
</dbReference>
<sequence length="207" mass="22083">MRPVPANTPALRHQEDATVGNSRQMLLATVMAAVAAWSLAASAGELEDGIAAFEKHDFNTAVRLIEPLAEQGNIEAEYFMGTFYMYGHGVAMDPPQATVWFKRAFGHWETQARAGDPAAMVEVAGMLTSGLGVDRDDKAAAEWLRKAGDLGYPEAWAELGGLYVEGAGVPKDVAEGERLLKKASSAGSVRASEMLAALSKRVEPASF</sequence>
<dbReference type="EMBL" id="CP014671">
    <property type="protein sequence ID" value="ANX03651.1"/>
    <property type="molecule type" value="Genomic_DNA"/>
</dbReference>
<gene>
    <name evidence="1" type="ORF">PG2T_05215</name>
</gene>
<protein>
    <recommendedName>
        <fullName evidence="3">Sel1 repeat family protein</fullName>
    </recommendedName>
</protein>
<dbReference type="PANTHER" id="PTHR43628">
    <property type="entry name" value="ACTIVATOR OF C KINASE PROTEIN 1-RELATED"/>
    <property type="match status" value="1"/>
</dbReference>
<dbReference type="Pfam" id="PF08238">
    <property type="entry name" value="Sel1"/>
    <property type="match status" value="4"/>
</dbReference>
<evidence type="ECO:0000313" key="2">
    <source>
        <dbReference type="Proteomes" id="UP000092952"/>
    </source>
</evidence>
<accession>A0A1B1YSA3</accession>
<dbReference type="Proteomes" id="UP000092952">
    <property type="component" value="Chromosome"/>
</dbReference>
<evidence type="ECO:0000313" key="1">
    <source>
        <dbReference type="EMBL" id="ANX03651.1"/>
    </source>
</evidence>
<keyword evidence="2" id="KW-1185">Reference proteome</keyword>